<keyword evidence="1" id="KW-0560">Oxidoreductase</keyword>
<dbReference type="CDD" id="cd19093">
    <property type="entry name" value="AKR_AtPLR-like"/>
    <property type="match status" value="1"/>
</dbReference>
<keyword evidence="5" id="KW-1185">Reference proteome</keyword>
<feature type="region of interest" description="Disordered" evidence="2">
    <location>
        <begin position="49"/>
        <end position="88"/>
    </location>
</feature>
<evidence type="ECO:0000256" key="1">
    <source>
        <dbReference type="ARBA" id="ARBA00023002"/>
    </source>
</evidence>
<dbReference type="PROSITE" id="PS00062">
    <property type="entry name" value="ALDOKETO_REDUCTASE_2"/>
    <property type="match status" value="1"/>
</dbReference>
<dbReference type="InterPro" id="IPR018170">
    <property type="entry name" value="Aldo/ket_reductase_CS"/>
</dbReference>
<feature type="region of interest" description="Disordered" evidence="2">
    <location>
        <begin position="212"/>
        <end position="248"/>
    </location>
</feature>
<evidence type="ECO:0000313" key="4">
    <source>
        <dbReference type="EMBL" id="GBG74928.1"/>
    </source>
</evidence>
<reference evidence="4 5" key="1">
    <citation type="journal article" date="2018" name="Cell">
        <title>The Chara Genome: Secondary Complexity and Implications for Plant Terrestrialization.</title>
        <authorList>
            <person name="Nishiyama T."/>
            <person name="Sakayama H."/>
            <person name="Vries J.D."/>
            <person name="Buschmann H."/>
            <person name="Saint-Marcoux D."/>
            <person name="Ullrich K.K."/>
            <person name="Haas F.B."/>
            <person name="Vanderstraeten L."/>
            <person name="Becker D."/>
            <person name="Lang D."/>
            <person name="Vosolsobe S."/>
            <person name="Rombauts S."/>
            <person name="Wilhelmsson P.K.I."/>
            <person name="Janitza P."/>
            <person name="Kern R."/>
            <person name="Heyl A."/>
            <person name="Rumpler F."/>
            <person name="Villalobos L.I.A.C."/>
            <person name="Clay J.M."/>
            <person name="Skokan R."/>
            <person name="Toyoda A."/>
            <person name="Suzuki Y."/>
            <person name="Kagoshima H."/>
            <person name="Schijlen E."/>
            <person name="Tajeshwar N."/>
            <person name="Catarino B."/>
            <person name="Hetherington A.J."/>
            <person name="Saltykova A."/>
            <person name="Bonnot C."/>
            <person name="Breuninger H."/>
            <person name="Symeonidi A."/>
            <person name="Radhakrishnan G.V."/>
            <person name="Van Nieuwerburgh F."/>
            <person name="Deforce D."/>
            <person name="Chang C."/>
            <person name="Karol K.G."/>
            <person name="Hedrich R."/>
            <person name="Ulvskov P."/>
            <person name="Glockner G."/>
            <person name="Delwiche C.F."/>
            <person name="Petrasek J."/>
            <person name="Van de Peer Y."/>
            <person name="Friml J."/>
            <person name="Beilby M."/>
            <person name="Dolan L."/>
            <person name="Kohara Y."/>
            <person name="Sugano S."/>
            <person name="Fujiyama A."/>
            <person name="Delaux P.-M."/>
            <person name="Quint M."/>
            <person name="TheiBen G."/>
            <person name="Hagemann M."/>
            <person name="Harholt J."/>
            <person name="Dunand C."/>
            <person name="Zachgo S."/>
            <person name="Langdale J."/>
            <person name="Maumus F."/>
            <person name="Straeten D.V.D."/>
            <person name="Gould S.B."/>
            <person name="Rensing S.A."/>
        </authorList>
    </citation>
    <scope>NUCLEOTIDE SEQUENCE [LARGE SCALE GENOMIC DNA]</scope>
    <source>
        <strain evidence="4 5">S276</strain>
    </source>
</reference>
<feature type="compositionally biased region" description="Polar residues" evidence="2">
    <location>
        <begin position="213"/>
        <end position="222"/>
    </location>
</feature>
<dbReference type="AlphaFoldDB" id="A0A388KY26"/>
<dbReference type="Gramene" id="GBG74928">
    <property type="protein sequence ID" value="GBG74928"/>
    <property type="gene ID" value="CBR_g19442"/>
</dbReference>
<dbReference type="STRING" id="69332.A0A388KY26"/>
<evidence type="ECO:0000256" key="2">
    <source>
        <dbReference type="SAM" id="MobiDB-lite"/>
    </source>
</evidence>
<dbReference type="GO" id="GO:0005737">
    <property type="term" value="C:cytoplasm"/>
    <property type="evidence" value="ECO:0007669"/>
    <property type="project" value="TreeGrafter"/>
</dbReference>
<sequence>MAGAMTTGAAFGGTMGMSSLSRLEDLGYGSAGHNVKGLGLSGCTNRSTPYQRLSGTASSTSSCRDSPPPSSSSSTSSSSTSSSSSLNWLPTKVRRHQRDLVCAAVATPEGCVIDAASVSIEASETRVRLGSSDVEVPQLGIGSWAWGDRFFWNDGQWDDKKVKGVKQAFEAAMDSGIPFFDTAELYGRTMIGQEESESLLGRFIRERKRAKARSQQYGNANQIGEKEQEQEKNQIGEEDQEQEKEQEKEKVFIATKFSPFPWRLGRQAVVNAAKGSLARLGVERIDLYQLHWPGQWQNEAYWDGLADVVEAGLVRAVGVSNYNAKRMREAHAVLAKRGIPLASNQVHYNLLYRTPETSGVKAACDELGITLIAYSPIAHGVLSGKYTADRPPASGFRVSTFPPEYLRKAAPLLARLTTLGEEYGKTPTQVALNWLVVQGNVVPIPGAKTAEQAKEFAGALGWRMTPQHVAELRQLAQPVPRYPGLPVERVHHNWLRDRWKATLTNQSVACHSIPRVIGEKRSLQSRR</sequence>
<evidence type="ECO:0000313" key="5">
    <source>
        <dbReference type="Proteomes" id="UP000265515"/>
    </source>
</evidence>
<dbReference type="Pfam" id="PF00248">
    <property type="entry name" value="Aldo_ket_red"/>
    <property type="match status" value="1"/>
</dbReference>
<gene>
    <name evidence="4" type="ORF">CBR_g19442</name>
</gene>
<feature type="domain" description="NADP-dependent oxidoreductase" evidence="3">
    <location>
        <begin position="139"/>
        <end position="475"/>
    </location>
</feature>
<dbReference type="EMBL" id="BFEA01000213">
    <property type="protein sequence ID" value="GBG74928.1"/>
    <property type="molecule type" value="Genomic_DNA"/>
</dbReference>
<feature type="compositionally biased region" description="Low complexity" evidence="2">
    <location>
        <begin position="58"/>
        <end position="85"/>
    </location>
</feature>
<dbReference type="OrthoDB" id="37537at2759"/>
<dbReference type="PANTHER" id="PTHR43625">
    <property type="entry name" value="AFLATOXIN B1 ALDEHYDE REDUCTASE"/>
    <property type="match status" value="1"/>
</dbReference>
<proteinExistence type="predicted"/>
<dbReference type="Proteomes" id="UP000265515">
    <property type="component" value="Unassembled WGS sequence"/>
</dbReference>
<dbReference type="SUPFAM" id="SSF51430">
    <property type="entry name" value="NAD(P)-linked oxidoreductase"/>
    <property type="match status" value="1"/>
</dbReference>
<dbReference type="InterPro" id="IPR036812">
    <property type="entry name" value="NAD(P)_OxRdtase_dom_sf"/>
</dbReference>
<feature type="compositionally biased region" description="Basic and acidic residues" evidence="2">
    <location>
        <begin position="224"/>
        <end position="235"/>
    </location>
</feature>
<dbReference type="InterPro" id="IPR023210">
    <property type="entry name" value="NADP_OxRdtase_dom"/>
</dbReference>
<dbReference type="PANTHER" id="PTHR43625:SF88">
    <property type="entry name" value="OS07G0143000 PROTEIN"/>
    <property type="match status" value="1"/>
</dbReference>
<evidence type="ECO:0000259" key="3">
    <source>
        <dbReference type="Pfam" id="PF00248"/>
    </source>
</evidence>
<protein>
    <recommendedName>
        <fullName evidence="3">NADP-dependent oxidoreductase domain-containing protein</fullName>
    </recommendedName>
</protein>
<name>A0A388KY26_CHABU</name>
<accession>A0A388KY26</accession>
<comment type="caution">
    <text evidence="4">The sequence shown here is derived from an EMBL/GenBank/DDBJ whole genome shotgun (WGS) entry which is preliminary data.</text>
</comment>
<dbReference type="OMA" id="NANQIGE"/>
<dbReference type="InterPro" id="IPR050791">
    <property type="entry name" value="Aldo-Keto_reductase"/>
</dbReference>
<organism evidence="4 5">
    <name type="scientific">Chara braunii</name>
    <name type="common">Braun's stonewort</name>
    <dbReference type="NCBI Taxonomy" id="69332"/>
    <lineage>
        <taxon>Eukaryota</taxon>
        <taxon>Viridiplantae</taxon>
        <taxon>Streptophyta</taxon>
        <taxon>Charophyceae</taxon>
        <taxon>Charales</taxon>
        <taxon>Characeae</taxon>
        <taxon>Chara</taxon>
    </lineage>
</organism>
<dbReference type="GO" id="GO:0016491">
    <property type="term" value="F:oxidoreductase activity"/>
    <property type="evidence" value="ECO:0007669"/>
    <property type="project" value="UniProtKB-KW"/>
</dbReference>
<dbReference type="Gene3D" id="3.20.20.100">
    <property type="entry name" value="NADP-dependent oxidoreductase domain"/>
    <property type="match status" value="1"/>
</dbReference>